<dbReference type="RefSeq" id="WP_113765493.1">
    <property type="nucleotide sequence ID" value="NZ_LVYK01000020.1"/>
</dbReference>
<evidence type="ECO:0000313" key="2">
    <source>
        <dbReference type="EMBL" id="RAS77441.1"/>
    </source>
</evidence>
<evidence type="ECO:0008006" key="4">
    <source>
        <dbReference type="Google" id="ProtNLM"/>
    </source>
</evidence>
<sequence>MYGYEYDYDRKDYYEDKHDKHDKFKKVKCYCEEQEDRRKHEDKCDRKHDDKKEHDDEKKKFVIKGYLYFKEDDHDCNRKKRY</sequence>
<dbReference type="EMBL" id="LVYK01000020">
    <property type="protein sequence ID" value="RAS77441.1"/>
    <property type="molecule type" value="Genomic_DNA"/>
</dbReference>
<gene>
    <name evidence="2" type="ORF">A3864_11810</name>
</gene>
<feature type="region of interest" description="Disordered" evidence="1">
    <location>
        <begin position="35"/>
        <end position="57"/>
    </location>
</feature>
<name>A0AAX1Q9Y5_9BACI</name>
<comment type="caution">
    <text evidence="2">The sequence shown here is derived from an EMBL/GenBank/DDBJ whole genome shotgun (WGS) entry which is preliminary data.</text>
</comment>
<reference evidence="2 3" key="1">
    <citation type="submission" date="2016-03" db="EMBL/GenBank/DDBJ databases">
        <title>Comparison of Bacillus endophyticus and B. anthracis characteristics using whole genome sequence analysis and microbiological techniques.</title>
        <authorList>
            <person name="Lekota K.E."/>
            <person name="Mafofo J."/>
            <person name="Rees J."/>
            <person name="Muchadeyi F.C."/>
            <person name="Madoroba E."/>
            <person name="Van Heerden H."/>
        </authorList>
    </citation>
    <scope>NUCLEOTIDE SEQUENCE [LARGE SCALE GENOMIC DNA]</scope>
    <source>
        <strain evidence="2 3">3631_10C</strain>
    </source>
</reference>
<organism evidence="2 3">
    <name type="scientific">Priestia endophytica</name>
    <dbReference type="NCBI Taxonomy" id="135735"/>
    <lineage>
        <taxon>Bacteria</taxon>
        <taxon>Bacillati</taxon>
        <taxon>Bacillota</taxon>
        <taxon>Bacilli</taxon>
        <taxon>Bacillales</taxon>
        <taxon>Bacillaceae</taxon>
        <taxon>Priestia</taxon>
    </lineage>
</organism>
<evidence type="ECO:0000256" key="1">
    <source>
        <dbReference type="SAM" id="MobiDB-lite"/>
    </source>
</evidence>
<accession>A0AAX1Q9Y5</accession>
<proteinExistence type="predicted"/>
<protein>
    <recommendedName>
        <fullName evidence="4">Spore coat protein C</fullName>
    </recommendedName>
</protein>
<dbReference type="Proteomes" id="UP000250174">
    <property type="component" value="Unassembled WGS sequence"/>
</dbReference>
<dbReference type="AlphaFoldDB" id="A0AAX1Q9Y5"/>
<evidence type="ECO:0000313" key="3">
    <source>
        <dbReference type="Proteomes" id="UP000250174"/>
    </source>
</evidence>